<accession>A0A0F8Y5G4</accession>
<organism evidence="1">
    <name type="scientific">marine sediment metagenome</name>
    <dbReference type="NCBI Taxonomy" id="412755"/>
    <lineage>
        <taxon>unclassified sequences</taxon>
        <taxon>metagenomes</taxon>
        <taxon>ecological metagenomes</taxon>
    </lineage>
</organism>
<reference evidence="1" key="1">
    <citation type="journal article" date="2015" name="Nature">
        <title>Complex archaea that bridge the gap between prokaryotes and eukaryotes.</title>
        <authorList>
            <person name="Spang A."/>
            <person name="Saw J.H."/>
            <person name="Jorgensen S.L."/>
            <person name="Zaremba-Niedzwiedzka K."/>
            <person name="Martijn J."/>
            <person name="Lind A.E."/>
            <person name="van Eijk R."/>
            <person name="Schleper C."/>
            <person name="Guy L."/>
            <person name="Ettema T.J."/>
        </authorList>
    </citation>
    <scope>NUCLEOTIDE SEQUENCE</scope>
</reference>
<protein>
    <submittedName>
        <fullName evidence="1">Uncharacterized protein</fullName>
    </submittedName>
</protein>
<proteinExistence type="predicted"/>
<evidence type="ECO:0000313" key="1">
    <source>
        <dbReference type="EMBL" id="KKK49384.1"/>
    </source>
</evidence>
<gene>
    <name evidence="1" type="ORF">LCGC14_3135630</name>
</gene>
<dbReference type="AlphaFoldDB" id="A0A0F8Y5G4"/>
<feature type="non-terminal residue" evidence="1">
    <location>
        <position position="50"/>
    </location>
</feature>
<name>A0A0F8Y5G4_9ZZZZ</name>
<sequence>MIKLHVYGPKQWPAGKGLWAAEVYAGKHHSGAIAKHRTWAVFWTVFFLAR</sequence>
<comment type="caution">
    <text evidence="1">The sequence shown here is derived from an EMBL/GenBank/DDBJ whole genome shotgun (WGS) entry which is preliminary data.</text>
</comment>
<dbReference type="EMBL" id="LAZR01068576">
    <property type="protein sequence ID" value="KKK49384.1"/>
    <property type="molecule type" value="Genomic_DNA"/>
</dbReference>